<feature type="domain" description="F-box" evidence="1">
    <location>
        <begin position="1"/>
        <end position="39"/>
    </location>
</feature>
<protein>
    <submittedName>
        <fullName evidence="3">F-box domain-containing protein</fullName>
    </submittedName>
</protein>
<evidence type="ECO:0000259" key="1">
    <source>
        <dbReference type="PROSITE" id="PS50181"/>
    </source>
</evidence>
<proteinExistence type="predicted"/>
<evidence type="ECO:0000313" key="3">
    <source>
        <dbReference type="WBParaSite" id="PEQ_0000687601-mRNA-1"/>
    </source>
</evidence>
<accession>A0A914RKQ3</accession>
<dbReference type="PROSITE" id="PS50181">
    <property type="entry name" value="FBOX"/>
    <property type="match status" value="1"/>
</dbReference>
<evidence type="ECO:0000313" key="2">
    <source>
        <dbReference type="Proteomes" id="UP000887564"/>
    </source>
</evidence>
<name>A0A914RKQ3_PAREQ</name>
<reference evidence="3" key="1">
    <citation type="submission" date="2022-11" db="UniProtKB">
        <authorList>
            <consortium name="WormBaseParasite"/>
        </authorList>
    </citation>
    <scope>IDENTIFICATION</scope>
</reference>
<dbReference type="Proteomes" id="UP000887564">
    <property type="component" value="Unplaced"/>
</dbReference>
<dbReference type="InterPro" id="IPR001810">
    <property type="entry name" value="F-box_dom"/>
</dbReference>
<organism evidence="2 3">
    <name type="scientific">Parascaris equorum</name>
    <name type="common">Equine roundworm</name>
    <dbReference type="NCBI Taxonomy" id="6256"/>
    <lineage>
        <taxon>Eukaryota</taxon>
        <taxon>Metazoa</taxon>
        <taxon>Ecdysozoa</taxon>
        <taxon>Nematoda</taxon>
        <taxon>Chromadorea</taxon>
        <taxon>Rhabditida</taxon>
        <taxon>Spirurina</taxon>
        <taxon>Ascaridomorpha</taxon>
        <taxon>Ascaridoidea</taxon>
        <taxon>Ascarididae</taxon>
        <taxon>Parascaris</taxon>
    </lineage>
</organism>
<dbReference type="AlphaFoldDB" id="A0A914RKQ3"/>
<dbReference type="CDD" id="cd09917">
    <property type="entry name" value="F-box_SF"/>
    <property type="match status" value="1"/>
</dbReference>
<keyword evidence="2" id="KW-1185">Reference proteome</keyword>
<sequence>MPNEVIRQICASLEINDLHAFGMACKKFLKITEEIWSSIRHTCLDTDLAAISTMFPSMFSSTICRFCLPPDNLWAHNRDELDILFPDASLQTAYSDLAFLMRKCTALESITLLCPPYKSYRVAAGRSFFRFLSTGTFASVSRLDLTMTRCASIEADSIHHYLTPVNLTTVADIFPDLSRLSAKSTEYRSNGCIRYGYGEDEPDAVYDLLPRRQRRSCCAALLKKAVAHSRMQIERA</sequence>
<dbReference type="WBParaSite" id="PEQ_0000687601-mRNA-1">
    <property type="protein sequence ID" value="PEQ_0000687601-mRNA-1"/>
    <property type="gene ID" value="PEQ_0000687601"/>
</dbReference>